<dbReference type="SUPFAM" id="SSF52980">
    <property type="entry name" value="Restriction endonuclease-like"/>
    <property type="match status" value="1"/>
</dbReference>
<reference evidence="1 2" key="1">
    <citation type="submission" date="2024-09" db="EMBL/GenBank/DDBJ databases">
        <title>Floridaenema gen nov. (Aerosakkonemataceae, Aerosakkonematales ord. nov., Cyanobacteria) from benthic tropical and subtropical fresh waters, with the description of four new species.</title>
        <authorList>
            <person name="Moretto J.A."/>
            <person name="Berthold D.E."/>
            <person name="Lefler F.W."/>
            <person name="Huang I.-S."/>
            <person name="Laughinghouse H. IV."/>
        </authorList>
    </citation>
    <scope>NUCLEOTIDE SEQUENCE [LARGE SCALE GENOMIC DNA]</scope>
    <source>
        <strain evidence="1 2">BLCC-F50</strain>
    </source>
</reference>
<evidence type="ECO:0000313" key="1">
    <source>
        <dbReference type="EMBL" id="MFB2891346.1"/>
    </source>
</evidence>
<dbReference type="InterPro" id="IPR011335">
    <property type="entry name" value="Restrct_endonuc-II-like"/>
</dbReference>
<dbReference type="InterPro" id="IPR014919">
    <property type="entry name" value="XisH"/>
</dbReference>
<name>A0ABV4XI30_9CYAN</name>
<sequence length="40" mass="4831">MVTHPTNFFQEEIAQMVVENNQLKLIVFEPEKQEIVQWIE</sequence>
<dbReference type="InterPro" id="IPR011856">
    <property type="entry name" value="tRNA_endonuc-like_dom_sf"/>
</dbReference>
<gene>
    <name evidence="1" type="ORF">ACE1CI_00210</name>
</gene>
<evidence type="ECO:0000313" key="2">
    <source>
        <dbReference type="Proteomes" id="UP001576784"/>
    </source>
</evidence>
<keyword evidence="2" id="KW-1185">Reference proteome</keyword>
<organism evidence="1 2">
    <name type="scientific">Floridaenema flaviceps BLCC-F50</name>
    <dbReference type="NCBI Taxonomy" id="3153642"/>
    <lineage>
        <taxon>Bacteria</taxon>
        <taxon>Bacillati</taxon>
        <taxon>Cyanobacteriota</taxon>
        <taxon>Cyanophyceae</taxon>
        <taxon>Oscillatoriophycideae</taxon>
        <taxon>Aerosakkonematales</taxon>
        <taxon>Aerosakkonemataceae</taxon>
        <taxon>Floridanema</taxon>
        <taxon>Floridanema flaviceps</taxon>
    </lineage>
</organism>
<protein>
    <submittedName>
        <fullName evidence="1">Element excision factor XisH family protein</fullName>
    </submittedName>
</protein>
<dbReference type="Proteomes" id="UP001576784">
    <property type="component" value="Unassembled WGS sequence"/>
</dbReference>
<dbReference type="Pfam" id="PF08814">
    <property type="entry name" value="XisH"/>
    <property type="match status" value="1"/>
</dbReference>
<accession>A0ABV4XI30</accession>
<dbReference type="EMBL" id="JBHFNR010000003">
    <property type="protein sequence ID" value="MFB2891346.1"/>
    <property type="molecule type" value="Genomic_DNA"/>
</dbReference>
<dbReference type="Gene3D" id="3.40.1350.10">
    <property type="match status" value="1"/>
</dbReference>
<proteinExistence type="predicted"/>
<comment type="caution">
    <text evidence="1">The sequence shown here is derived from an EMBL/GenBank/DDBJ whole genome shotgun (WGS) entry which is preliminary data.</text>
</comment>
<dbReference type="RefSeq" id="WP_413261025.1">
    <property type="nucleotide sequence ID" value="NZ_JBHFNR010000003.1"/>
</dbReference>